<proteinExistence type="predicted"/>
<evidence type="ECO:0000313" key="3">
    <source>
        <dbReference type="Proteomes" id="UP001165653"/>
    </source>
</evidence>
<sequence>MKPWLTLCILPGLAVSLLAGEHHVDDDEFVGWNEWFHNNAFHRGLESRPELYLVCIHGYKVQQHGSVPEWEELALRSTIVDVVRGEKKVGDLFDYRHYLDGKAVDPEKMLGTLWYVFVSEEKDQDGKKFRFVDPQDPSCRVGYSAELAKIVAEHRAYQKKPAPASPDKGKDAPVPEK</sequence>
<dbReference type="EMBL" id="JAPDDR010000016">
    <property type="protein sequence ID" value="MCW1916493.1"/>
    <property type="molecule type" value="Genomic_DNA"/>
</dbReference>
<organism evidence="2 3">
    <name type="scientific">Luteolibacter rhizosphaerae</name>
    <dbReference type="NCBI Taxonomy" id="2989719"/>
    <lineage>
        <taxon>Bacteria</taxon>
        <taxon>Pseudomonadati</taxon>
        <taxon>Verrucomicrobiota</taxon>
        <taxon>Verrucomicrobiia</taxon>
        <taxon>Verrucomicrobiales</taxon>
        <taxon>Verrucomicrobiaceae</taxon>
        <taxon>Luteolibacter</taxon>
    </lineage>
</organism>
<comment type="caution">
    <text evidence="2">The sequence shown here is derived from an EMBL/GenBank/DDBJ whole genome shotgun (WGS) entry which is preliminary data.</text>
</comment>
<feature type="region of interest" description="Disordered" evidence="1">
    <location>
        <begin position="157"/>
        <end position="177"/>
    </location>
</feature>
<gene>
    <name evidence="2" type="ORF">OJ996_23095</name>
</gene>
<dbReference type="RefSeq" id="WP_264516070.1">
    <property type="nucleotide sequence ID" value="NZ_JAPDDR010000016.1"/>
</dbReference>
<dbReference type="Proteomes" id="UP001165653">
    <property type="component" value="Unassembled WGS sequence"/>
</dbReference>
<evidence type="ECO:0000256" key="1">
    <source>
        <dbReference type="SAM" id="MobiDB-lite"/>
    </source>
</evidence>
<evidence type="ECO:0000313" key="2">
    <source>
        <dbReference type="EMBL" id="MCW1916493.1"/>
    </source>
</evidence>
<keyword evidence="3" id="KW-1185">Reference proteome</keyword>
<accession>A0ABT3G9H7</accession>
<feature type="compositionally biased region" description="Basic and acidic residues" evidence="1">
    <location>
        <begin position="167"/>
        <end position="177"/>
    </location>
</feature>
<name>A0ABT3G9H7_9BACT</name>
<reference evidence="2" key="1">
    <citation type="submission" date="2022-10" db="EMBL/GenBank/DDBJ databases">
        <title>Luteolibacter sp. GHJ8, whole genome shotgun sequencing project.</title>
        <authorList>
            <person name="Zhao G."/>
            <person name="Shen L."/>
        </authorList>
    </citation>
    <scope>NUCLEOTIDE SEQUENCE</scope>
    <source>
        <strain evidence="2">GHJ8</strain>
    </source>
</reference>
<protein>
    <submittedName>
        <fullName evidence="2">Uncharacterized protein</fullName>
    </submittedName>
</protein>